<feature type="domain" description="DDE Tnp4" evidence="3">
    <location>
        <begin position="3"/>
        <end position="82"/>
    </location>
</feature>
<dbReference type="Pfam" id="PF13359">
    <property type="entry name" value="DDE_Tnp_4"/>
    <property type="match status" value="1"/>
</dbReference>
<keyword evidence="5" id="KW-1185">Reference proteome</keyword>
<evidence type="ECO:0000259" key="3">
    <source>
        <dbReference type="Pfam" id="PF13359"/>
    </source>
</evidence>
<organism evidence="4 5">
    <name type="scientific">Pocillopora meandrina</name>
    <dbReference type="NCBI Taxonomy" id="46732"/>
    <lineage>
        <taxon>Eukaryota</taxon>
        <taxon>Metazoa</taxon>
        <taxon>Cnidaria</taxon>
        <taxon>Anthozoa</taxon>
        <taxon>Hexacorallia</taxon>
        <taxon>Scleractinia</taxon>
        <taxon>Astrocoeniina</taxon>
        <taxon>Pocilloporidae</taxon>
        <taxon>Pocillopora</taxon>
    </lineage>
</organism>
<evidence type="ECO:0000256" key="2">
    <source>
        <dbReference type="ARBA" id="ARBA00022723"/>
    </source>
</evidence>
<reference evidence="4 5" key="1">
    <citation type="submission" date="2022-05" db="EMBL/GenBank/DDBJ databases">
        <authorList>
            <consortium name="Genoscope - CEA"/>
            <person name="William W."/>
        </authorList>
    </citation>
    <scope>NUCLEOTIDE SEQUENCE [LARGE SCALE GENOMIC DNA]</scope>
</reference>
<feature type="non-terminal residue" evidence="4">
    <location>
        <position position="1"/>
    </location>
</feature>
<dbReference type="EMBL" id="CALNXJ010000008">
    <property type="protein sequence ID" value="CAH3046765.1"/>
    <property type="molecule type" value="Genomic_DNA"/>
</dbReference>
<protein>
    <recommendedName>
        <fullName evidence="3">DDE Tnp4 domain-containing protein</fullName>
    </recommendedName>
</protein>
<gene>
    <name evidence="4" type="ORF">PMEA_00033458</name>
</gene>
<evidence type="ECO:0000313" key="4">
    <source>
        <dbReference type="EMBL" id="CAH3046765.1"/>
    </source>
</evidence>
<dbReference type="GO" id="GO:0046872">
    <property type="term" value="F:metal ion binding"/>
    <property type="evidence" value="ECO:0007669"/>
    <property type="project" value="UniProtKB-KW"/>
</dbReference>
<accession>A0AAU9W8M4</accession>
<keyword evidence="2" id="KW-0479">Metal-binding</keyword>
<dbReference type="InterPro" id="IPR027806">
    <property type="entry name" value="HARBI1_dom"/>
</dbReference>
<comment type="cofactor">
    <cofactor evidence="1">
        <name>a divalent metal cation</name>
        <dbReference type="ChEBI" id="CHEBI:60240"/>
    </cofactor>
</comment>
<name>A0AAU9W8M4_9CNID</name>
<dbReference type="PANTHER" id="PTHR23080">
    <property type="entry name" value="THAP DOMAIN PROTEIN"/>
    <property type="match status" value="1"/>
</dbReference>
<sequence>CIIDGTEIYIEQPKHPEAKQLTFSIYKNHNTLKYLIGISGDGAINFGSDLTVKSGLLGKDWAKGDMIMADRGFEIQDDIAPMGVEKVEHSPFPKGKTPI</sequence>
<evidence type="ECO:0000313" key="5">
    <source>
        <dbReference type="Proteomes" id="UP001159428"/>
    </source>
</evidence>
<evidence type="ECO:0000256" key="1">
    <source>
        <dbReference type="ARBA" id="ARBA00001968"/>
    </source>
</evidence>
<comment type="caution">
    <text evidence="4">The sequence shown here is derived from an EMBL/GenBank/DDBJ whole genome shotgun (WGS) entry which is preliminary data.</text>
</comment>
<dbReference type="AlphaFoldDB" id="A0AAU9W8M4"/>
<dbReference type="Proteomes" id="UP001159428">
    <property type="component" value="Unassembled WGS sequence"/>
</dbReference>
<proteinExistence type="predicted"/>